<reference evidence="3 4" key="1">
    <citation type="submission" date="2019-11" db="EMBL/GenBank/DDBJ databases">
        <title>Venturia inaequalis Genome Resource.</title>
        <authorList>
            <person name="Lichtner F.J."/>
        </authorList>
    </citation>
    <scope>NUCLEOTIDE SEQUENCE [LARGE SCALE GENOMIC DNA]</scope>
    <source>
        <strain evidence="2 5">120213</strain>
        <strain evidence="3">Bline_iso_100314</strain>
    </source>
</reference>
<feature type="region of interest" description="Disordered" evidence="1">
    <location>
        <begin position="45"/>
        <end position="88"/>
    </location>
</feature>
<protein>
    <submittedName>
        <fullName evidence="3">Uncharacterized protein</fullName>
    </submittedName>
</protein>
<evidence type="ECO:0000313" key="5">
    <source>
        <dbReference type="Proteomes" id="UP000447873"/>
    </source>
</evidence>
<dbReference type="PANTHER" id="PTHR42023">
    <property type="entry name" value="BHLH DOMAIN-CONTAINING PROTEIN"/>
    <property type="match status" value="1"/>
</dbReference>
<evidence type="ECO:0000313" key="3">
    <source>
        <dbReference type="EMBL" id="KAE9970496.1"/>
    </source>
</evidence>
<dbReference type="Proteomes" id="UP000447873">
    <property type="component" value="Unassembled WGS sequence"/>
</dbReference>
<comment type="caution">
    <text evidence="3">The sequence shown here is derived from an EMBL/GenBank/DDBJ whole genome shotgun (WGS) entry which is preliminary data.</text>
</comment>
<dbReference type="EMBL" id="WNWS01000573">
    <property type="protein sequence ID" value="KAE9965663.1"/>
    <property type="molecule type" value="Genomic_DNA"/>
</dbReference>
<name>A0A8H3YVC7_VENIN</name>
<evidence type="ECO:0000256" key="1">
    <source>
        <dbReference type="SAM" id="MobiDB-lite"/>
    </source>
</evidence>
<feature type="region of interest" description="Disordered" evidence="1">
    <location>
        <begin position="100"/>
        <end position="540"/>
    </location>
</feature>
<evidence type="ECO:0000313" key="4">
    <source>
        <dbReference type="Proteomes" id="UP000433883"/>
    </source>
</evidence>
<dbReference type="Proteomes" id="UP000433883">
    <property type="component" value="Unassembled WGS sequence"/>
</dbReference>
<feature type="compositionally biased region" description="Pro residues" evidence="1">
    <location>
        <begin position="467"/>
        <end position="477"/>
    </location>
</feature>
<feature type="compositionally biased region" description="Polar residues" evidence="1">
    <location>
        <begin position="45"/>
        <end position="62"/>
    </location>
</feature>
<feature type="compositionally biased region" description="Polar residues" evidence="1">
    <location>
        <begin position="426"/>
        <end position="443"/>
    </location>
</feature>
<feature type="compositionally biased region" description="Basic and acidic residues" evidence="1">
    <location>
        <begin position="342"/>
        <end position="354"/>
    </location>
</feature>
<dbReference type="PANTHER" id="PTHR42023:SF1">
    <property type="entry name" value="BHLH DOMAIN-CONTAINING PROTEIN"/>
    <property type="match status" value="1"/>
</dbReference>
<dbReference type="AlphaFoldDB" id="A0A8H3YVC7"/>
<proteinExistence type="predicted"/>
<feature type="compositionally biased region" description="Polar residues" evidence="1">
    <location>
        <begin position="370"/>
        <end position="393"/>
    </location>
</feature>
<accession>A0A8H3YVC7</accession>
<dbReference type="OrthoDB" id="4507572at2759"/>
<sequence>MWKKFRNKDTIPSPIRVGAPQLLESTYDPGQLERAEILNTQDSHNYGHNPSNIHPPISTGTQRDTDHAPARLPTMQFSRPPPTNNASQYNHLSIASSVYSQPSPEFRDNEHRTSALSPSYYGEVSPPSSPTRSFNDDRGRVSPVEESFGSIASRNQNSRQGSQIPVPRKMAPDGTLRNVTPAKAWTKDVGKKPMQWDDYSGEPTFDGEGKLGQVKPGEFNLRAALKPVARKASQPVPRTDQEPKAGHQDKAPRFVPKGVPPLSVDTNARPAWKGASGRQALVPTPKDNPGLPAPQPQRNSKQTDEPIKSLGSSPQTHAPRTVERFVAPAYETTPVASPPVIQEHDSESLHEAEGIKPTPPLKLSQDKVKTNISPPESSEFEQSGYPSPVSSNEQATTPTQATHTHDYPTTPIVPTSGEINLPKRGAQQTGYSSPSAGHANGQNQDRDPVGSRFSWTTTNTSTTYQHSPPPSPPPPMPTVYANIRSPPSPAGSHVTARVDPSVAPSILSRGHPTRCLGDQAAEDPPSPSLSGRAFSITSRKPVPVPSYNISEPIRQEIPLGNWREGSTFRVPQRAASLAPSTATSLNNKSLPKTPGELSSADLITTLQAQQNDLQQQRFNIQRIIKDMEKPEQQNPLYTDFRARKEKDRKCESLKADLSEIIAQEHDVGLRLHRAWKRREKEDPNAPQSILWVRRATSGV</sequence>
<feature type="compositionally biased region" description="Basic and acidic residues" evidence="1">
    <location>
        <begin position="185"/>
        <end position="195"/>
    </location>
</feature>
<feature type="compositionally biased region" description="Basic and acidic residues" evidence="1">
    <location>
        <begin position="239"/>
        <end position="252"/>
    </location>
</feature>
<feature type="compositionally biased region" description="Polar residues" evidence="1">
    <location>
        <begin position="150"/>
        <end position="163"/>
    </location>
</feature>
<gene>
    <name evidence="3" type="ORF">BLS_004882</name>
    <name evidence="2" type="ORF">EG328_009491</name>
</gene>
<dbReference type="EMBL" id="WNWQ01000325">
    <property type="protein sequence ID" value="KAE9970496.1"/>
    <property type="molecule type" value="Genomic_DNA"/>
</dbReference>
<evidence type="ECO:0000313" key="2">
    <source>
        <dbReference type="EMBL" id="KAE9965663.1"/>
    </source>
</evidence>
<organism evidence="3 4">
    <name type="scientific">Venturia inaequalis</name>
    <name type="common">Apple scab fungus</name>
    <dbReference type="NCBI Taxonomy" id="5025"/>
    <lineage>
        <taxon>Eukaryota</taxon>
        <taxon>Fungi</taxon>
        <taxon>Dikarya</taxon>
        <taxon>Ascomycota</taxon>
        <taxon>Pezizomycotina</taxon>
        <taxon>Dothideomycetes</taxon>
        <taxon>Pleosporomycetidae</taxon>
        <taxon>Venturiales</taxon>
        <taxon>Venturiaceae</taxon>
        <taxon>Venturia</taxon>
    </lineage>
</organism>